<gene>
    <name evidence="2" type="ORF">H359_0721</name>
</gene>
<evidence type="ECO:0000313" key="2">
    <source>
        <dbReference type="EMBL" id="EQM62542.1"/>
    </source>
</evidence>
<feature type="transmembrane region" description="Helical" evidence="1">
    <location>
        <begin position="38"/>
        <end position="60"/>
    </location>
</feature>
<keyword evidence="3" id="KW-1185">Reference proteome</keyword>
<sequence length="151" mass="16980">MITSSVTYWVRRIKILSADTVCISLRKLISSSRLTKSYLSMVAIQLSVCPSALMTISRLVGRRFSTVFLLPVIVIVAFLSSRPLLCKPNTVCSGSRSTIRTGMLFKVLVIVTLWPTRSQMIIANPRDTTFLSQFLMINREKKFIISSKSKT</sequence>
<name>A0ABN0MZ75_9CHLA</name>
<accession>A0ABN0MZ75</accession>
<dbReference type="Proteomes" id="UP000016064">
    <property type="component" value="Unassembled WGS sequence"/>
</dbReference>
<keyword evidence="1" id="KW-1133">Transmembrane helix</keyword>
<evidence type="ECO:0000256" key="1">
    <source>
        <dbReference type="SAM" id="Phobius"/>
    </source>
</evidence>
<proteinExistence type="predicted"/>
<reference evidence="2 3" key="1">
    <citation type="submission" date="2013-07" db="EMBL/GenBank/DDBJ databases">
        <title>Isolation of a new Chlamydia species from the feral Sacred Ibis (Threskiornis aethiopicus): Chlamydia ibidis.</title>
        <authorList>
            <person name="Vorimore F."/>
            <person name="Hsia R.-C."/>
            <person name="Huot-Creasy H."/>
            <person name="Bastian S."/>
            <person name="Deruyter L."/>
            <person name="Passet A."/>
            <person name="Sachse K."/>
            <person name="Bavoil P."/>
            <person name="Myers G."/>
            <person name="Laroucau K."/>
        </authorList>
    </citation>
    <scope>NUCLEOTIDE SEQUENCE [LARGE SCALE GENOMIC DNA]</scope>
    <source>
        <strain evidence="2 3">10-1398/6</strain>
    </source>
</reference>
<organism evidence="2 3">
    <name type="scientific">Chlamydia ibidis 10-1398/6</name>
    <dbReference type="NCBI Taxonomy" id="1046581"/>
    <lineage>
        <taxon>Bacteria</taxon>
        <taxon>Pseudomonadati</taxon>
        <taxon>Chlamydiota</taxon>
        <taxon>Chlamydiia</taxon>
        <taxon>Chlamydiales</taxon>
        <taxon>Chlamydiaceae</taxon>
        <taxon>Chlamydia/Chlamydophila group</taxon>
        <taxon>Chlamydia</taxon>
    </lineage>
</organism>
<dbReference type="EMBL" id="APJW01000002">
    <property type="protein sequence ID" value="EQM62542.1"/>
    <property type="molecule type" value="Genomic_DNA"/>
</dbReference>
<evidence type="ECO:0000313" key="3">
    <source>
        <dbReference type="Proteomes" id="UP000016064"/>
    </source>
</evidence>
<feature type="transmembrane region" description="Helical" evidence="1">
    <location>
        <begin position="67"/>
        <end position="85"/>
    </location>
</feature>
<keyword evidence="1" id="KW-0812">Transmembrane</keyword>
<keyword evidence="1" id="KW-0472">Membrane</keyword>
<comment type="caution">
    <text evidence="2">The sequence shown here is derived from an EMBL/GenBank/DDBJ whole genome shotgun (WGS) entry which is preliminary data.</text>
</comment>
<protein>
    <submittedName>
        <fullName evidence="2">Uncharacterized protein</fullName>
    </submittedName>
</protein>